<dbReference type="Proteomes" id="UP000332933">
    <property type="component" value="Unassembled WGS sequence"/>
</dbReference>
<evidence type="ECO:0000313" key="4">
    <source>
        <dbReference type="EMBL" id="VFT96329.1"/>
    </source>
</evidence>
<proteinExistence type="predicted"/>
<dbReference type="InterPro" id="IPR000341">
    <property type="entry name" value="PI3K_Ras-bd_dom"/>
</dbReference>
<dbReference type="AlphaFoldDB" id="A0A485LE88"/>
<evidence type="ECO:0000313" key="5">
    <source>
        <dbReference type="Proteomes" id="UP000332933"/>
    </source>
</evidence>
<evidence type="ECO:0000313" key="3">
    <source>
        <dbReference type="EMBL" id="KAF0688807.1"/>
    </source>
</evidence>
<gene>
    <name evidence="4" type="primary">Aste57867_19629</name>
    <name evidence="3" type="ORF">As57867_019564</name>
    <name evidence="4" type="ORF">ASTE57867_19629</name>
</gene>
<feature type="domain" description="PH" evidence="1">
    <location>
        <begin position="26"/>
        <end position="118"/>
    </location>
</feature>
<dbReference type="SMART" id="SM00233">
    <property type="entry name" value="PH"/>
    <property type="match status" value="1"/>
</dbReference>
<evidence type="ECO:0000259" key="2">
    <source>
        <dbReference type="PROSITE" id="PS51546"/>
    </source>
</evidence>
<dbReference type="Pfam" id="PF00169">
    <property type="entry name" value="PH"/>
    <property type="match status" value="1"/>
</dbReference>
<dbReference type="OrthoDB" id="70854at2759"/>
<protein>
    <submittedName>
        <fullName evidence="4">Aste57867_19629 protein</fullName>
    </submittedName>
</protein>
<dbReference type="PROSITE" id="PS50003">
    <property type="entry name" value="PH_DOMAIN"/>
    <property type="match status" value="1"/>
</dbReference>
<accession>A0A485LE88</accession>
<dbReference type="Gene3D" id="2.30.29.30">
    <property type="entry name" value="Pleckstrin-homology domain (PH domain)/Phosphotyrosine-binding domain (PTB)"/>
    <property type="match status" value="1"/>
</dbReference>
<dbReference type="InterPro" id="IPR011993">
    <property type="entry name" value="PH-like_dom_sf"/>
</dbReference>
<dbReference type="InterPro" id="IPR001849">
    <property type="entry name" value="PH_domain"/>
</dbReference>
<dbReference type="EMBL" id="VJMH01006651">
    <property type="protein sequence ID" value="KAF0688807.1"/>
    <property type="molecule type" value="Genomic_DNA"/>
</dbReference>
<name>A0A485LE88_9STRA</name>
<evidence type="ECO:0000259" key="1">
    <source>
        <dbReference type="PROSITE" id="PS50003"/>
    </source>
</evidence>
<dbReference type="EMBL" id="CAADRA010006673">
    <property type="protein sequence ID" value="VFT96329.1"/>
    <property type="molecule type" value="Genomic_DNA"/>
</dbReference>
<dbReference type="PROSITE" id="PS51546">
    <property type="entry name" value="PI3K_RBD"/>
    <property type="match status" value="1"/>
</dbReference>
<dbReference type="SUPFAM" id="SSF50729">
    <property type="entry name" value="PH domain-like"/>
    <property type="match status" value="1"/>
</dbReference>
<reference evidence="3" key="2">
    <citation type="submission" date="2019-06" db="EMBL/GenBank/DDBJ databases">
        <title>Genomics analysis of Aphanomyces spp. identifies a new class of oomycete effector associated with host adaptation.</title>
        <authorList>
            <person name="Gaulin E."/>
        </authorList>
    </citation>
    <scope>NUCLEOTIDE SEQUENCE</scope>
    <source>
        <strain evidence="3">CBS 578.67</strain>
    </source>
</reference>
<sequence length="242" mass="26962">MSTIKCVARVPMDLLTVQPPPPQHVPIDVSGHLMKRGKLNPAFQRRLFRLTDTELTYSRDGELRGAIPLAGILAVQPHVNESVARGLELVTRERTWIIAADDDADYSRWVDAICHQVPFDVVNILYRRMLQLPEVSDAGPNEVRLVLLPSYTVAETVVHIFECYENQVDAIRLHPHAAEDFVLQISDTTIVLGNGTMPLDNVEHVQYCLATKKTLCLTIVRPGGGNHQASMAQAPLTNELVF</sequence>
<dbReference type="CDD" id="cd00821">
    <property type="entry name" value="PH"/>
    <property type="match status" value="1"/>
</dbReference>
<organism evidence="4 5">
    <name type="scientific">Aphanomyces stellatus</name>
    <dbReference type="NCBI Taxonomy" id="120398"/>
    <lineage>
        <taxon>Eukaryota</taxon>
        <taxon>Sar</taxon>
        <taxon>Stramenopiles</taxon>
        <taxon>Oomycota</taxon>
        <taxon>Saprolegniomycetes</taxon>
        <taxon>Saprolegniales</taxon>
        <taxon>Verrucalvaceae</taxon>
        <taxon>Aphanomyces</taxon>
    </lineage>
</organism>
<feature type="domain" description="PI3K-RBD" evidence="2">
    <location>
        <begin position="123"/>
        <end position="221"/>
    </location>
</feature>
<reference evidence="4 5" key="1">
    <citation type="submission" date="2019-03" db="EMBL/GenBank/DDBJ databases">
        <authorList>
            <person name="Gaulin E."/>
            <person name="Dumas B."/>
        </authorList>
    </citation>
    <scope>NUCLEOTIDE SEQUENCE [LARGE SCALE GENOMIC DNA]</scope>
    <source>
        <strain evidence="4">CBS 568.67</strain>
    </source>
</reference>
<keyword evidence="5" id="KW-1185">Reference proteome</keyword>
<dbReference type="Gene3D" id="3.10.20.90">
    <property type="entry name" value="Phosphatidylinositol 3-kinase Catalytic Subunit, Chain A, domain 1"/>
    <property type="match status" value="1"/>
</dbReference>